<feature type="region of interest" description="Disordered" evidence="1">
    <location>
        <begin position="253"/>
        <end position="286"/>
    </location>
</feature>
<dbReference type="EMBL" id="KB707925">
    <property type="protein sequence ID" value="EMR84940.1"/>
    <property type="molecule type" value="Genomic_DNA"/>
</dbReference>
<organism evidence="2 3">
    <name type="scientific">Botryotinia fuckeliana (strain BcDW1)</name>
    <name type="common">Noble rot fungus</name>
    <name type="synonym">Botrytis cinerea</name>
    <dbReference type="NCBI Taxonomy" id="1290391"/>
    <lineage>
        <taxon>Eukaryota</taxon>
        <taxon>Fungi</taxon>
        <taxon>Dikarya</taxon>
        <taxon>Ascomycota</taxon>
        <taxon>Pezizomycotina</taxon>
        <taxon>Leotiomycetes</taxon>
        <taxon>Helotiales</taxon>
        <taxon>Sclerotiniaceae</taxon>
        <taxon>Botrytis</taxon>
    </lineage>
</organism>
<evidence type="ECO:0000256" key="1">
    <source>
        <dbReference type="SAM" id="MobiDB-lite"/>
    </source>
</evidence>
<dbReference type="AlphaFoldDB" id="M7TUG5"/>
<reference evidence="3" key="1">
    <citation type="journal article" date="2013" name="Genome Announc.">
        <title>Draft genome sequence of Botrytis cinerea BcDW1, inoculum for noble rot of grape berries.</title>
        <authorList>
            <person name="Blanco-Ulate B."/>
            <person name="Allen G."/>
            <person name="Powell A.L."/>
            <person name="Cantu D."/>
        </authorList>
    </citation>
    <scope>NUCLEOTIDE SEQUENCE [LARGE SCALE GENOMIC DNA]</scope>
    <source>
        <strain evidence="3">BcDW1</strain>
    </source>
</reference>
<proteinExistence type="predicted"/>
<sequence>MNSSTPATSKNAMPRYSSSEEDDSQPPSLIFSATPSLHEEILPSSHIGVRDSGGYDRDDDSEGYGGDDEGTRGIRAYVKRKYVPGAQMKKKVQKDLERRKELGEMGERRSNSIDSMGKNGLAKSREPLNRASGDLVEQYLVNHDGVAVKANKQRRDDQTPLKQMKKGHQNHSSIPDMRISEGRNGPETAQIAMEMGESDMASASASPRQLFKYKPTSTPITVPPPAHFQWRVPRSILTHDYVEPARARLGWDKAKSHTDRISPGQTSRVDASPFGHKLESNSTPRIMTEGLGAIKALYDRLEDSSSKRRKTEREYKIGGWYGR</sequence>
<feature type="region of interest" description="Disordered" evidence="1">
    <location>
        <begin position="85"/>
        <end position="129"/>
    </location>
</feature>
<name>M7TUG5_BOTF1</name>
<feature type="compositionally biased region" description="Polar residues" evidence="1">
    <location>
        <begin position="1"/>
        <end position="11"/>
    </location>
</feature>
<dbReference type="OrthoDB" id="3549651at2759"/>
<protein>
    <submittedName>
        <fullName evidence="2">Uncharacterized protein</fullName>
    </submittedName>
</protein>
<feature type="compositionally biased region" description="Basic and acidic residues" evidence="1">
    <location>
        <begin position="302"/>
        <end position="316"/>
    </location>
</feature>
<feature type="region of interest" description="Disordered" evidence="1">
    <location>
        <begin position="150"/>
        <end position="183"/>
    </location>
</feature>
<feature type="region of interest" description="Disordered" evidence="1">
    <location>
        <begin position="302"/>
        <end position="323"/>
    </location>
</feature>
<accession>M7TUG5</accession>
<dbReference type="HOGENOM" id="CLU_894267_0_0_1"/>
<gene>
    <name evidence="2" type="ORF">BcDW1_6389</name>
</gene>
<evidence type="ECO:0000313" key="2">
    <source>
        <dbReference type="EMBL" id="EMR84940.1"/>
    </source>
</evidence>
<feature type="compositionally biased region" description="Basic and acidic residues" evidence="1">
    <location>
        <begin position="93"/>
        <end position="111"/>
    </location>
</feature>
<evidence type="ECO:0000313" key="3">
    <source>
        <dbReference type="Proteomes" id="UP000012045"/>
    </source>
</evidence>
<feature type="region of interest" description="Disordered" evidence="1">
    <location>
        <begin position="1"/>
        <end position="72"/>
    </location>
</feature>
<feature type="compositionally biased region" description="Acidic residues" evidence="1">
    <location>
        <begin position="57"/>
        <end position="68"/>
    </location>
</feature>
<dbReference type="Proteomes" id="UP000012045">
    <property type="component" value="Unassembled WGS sequence"/>
</dbReference>